<evidence type="ECO:0000313" key="1">
    <source>
        <dbReference type="EMBL" id="TYC56170.1"/>
    </source>
</evidence>
<evidence type="ECO:0000313" key="2">
    <source>
        <dbReference type="Proteomes" id="UP000389128"/>
    </source>
</evidence>
<reference evidence="1 2" key="1">
    <citation type="submission" date="2019-01" db="EMBL/GenBank/DDBJ databases">
        <title>Zoogloea oleivorans genome sequencing and assembly.</title>
        <authorList>
            <person name="Tancsics A."/>
            <person name="Farkas M."/>
            <person name="Kriszt B."/>
            <person name="Maroti G."/>
            <person name="Horvath B."/>
        </authorList>
    </citation>
    <scope>NUCLEOTIDE SEQUENCE [LARGE SCALE GENOMIC DNA]</scope>
    <source>
        <strain evidence="1 2">Buc</strain>
    </source>
</reference>
<gene>
    <name evidence="1" type="ORF">ETQ85_12780</name>
</gene>
<accession>A0A6C2CQ25</accession>
<proteinExistence type="predicted"/>
<name>A0A6C2CQ25_9RHOO</name>
<protein>
    <submittedName>
        <fullName evidence="1">Uncharacterized protein</fullName>
    </submittedName>
</protein>
<dbReference type="RefSeq" id="WP_148579464.1">
    <property type="nucleotide sequence ID" value="NZ_SDKK01000011.1"/>
</dbReference>
<dbReference type="OrthoDB" id="9869099at2"/>
<comment type="caution">
    <text evidence="1">The sequence shown here is derived from an EMBL/GenBank/DDBJ whole genome shotgun (WGS) entry which is preliminary data.</text>
</comment>
<sequence>MFDDFGEREHVFDSLENEWAGPDMEDSYCLDNLVSGSKSLFRTKVKELSEKLAALEAKNTKPPRRLIHSHQSDILAELDFLLFICARPSVLRANLSPLKLLLMDAWVISLELKAGTLKLSAAKGERFTGNKRGLSPLYALVRDLLIENGRDTSAKVLWKLLEKHQGGDVVEEITDDENGGEIFTRGKGEPTTFKAFSNRVSDIKKLIPSPD</sequence>
<keyword evidence="2" id="KW-1185">Reference proteome</keyword>
<dbReference type="EMBL" id="SDKK01000011">
    <property type="protein sequence ID" value="TYC56170.1"/>
    <property type="molecule type" value="Genomic_DNA"/>
</dbReference>
<dbReference type="AlphaFoldDB" id="A0A6C2CQ25"/>
<dbReference type="Proteomes" id="UP000389128">
    <property type="component" value="Unassembled WGS sequence"/>
</dbReference>
<organism evidence="1 2">
    <name type="scientific">Zoogloea oleivorans</name>
    <dbReference type="NCBI Taxonomy" id="1552750"/>
    <lineage>
        <taxon>Bacteria</taxon>
        <taxon>Pseudomonadati</taxon>
        <taxon>Pseudomonadota</taxon>
        <taxon>Betaproteobacteria</taxon>
        <taxon>Rhodocyclales</taxon>
        <taxon>Zoogloeaceae</taxon>
        <taxon>Zoogloea</taxon>
    </lineage>
</organism>